<organism evidence="1 2">
    <name type="scientific">Capsicum annuum</name>
    <name type="common">Capsicum pepper</name>
    <dbReference type="NCBI Taxonomy" id="4072"/>
    <lineage>
        <taxon>Eukaryota</taxon>
        <taxon>Viridiplantae</taxon>
        <taxon>Streptophyta</taxon>
        <taxon>Embryophyta</taxon>
        <taxon>Tracheophyta</taxon>
        <taxon>Spermatophyta</taxon>
        <taxon>Magnoliopsida</taxon>
        <taxon>eudicotyledons</taxon>
        <taxon>Gunneridae</taxon>
        <taxon>Pentapetalae</taxon>
        <taxon>asterids</taxon>
        <taxon>lamiids</taxon>
        <taxon>Solanales</taxon>
        <taxon>Solanaceae</taxon>
        <taxon>Solanoideae</taxon>
        <taxon>Capsiceae</taxon>
        <taxon>Capsicum</taxon>
    </lineage>
</organism>
<evidence type="ECO:0000313" key="1">
    <source>
        <dbReference type="EMBL" id="PHT92080.1"/>
    </source>
</evidence>
<comment type="caution">
    <text evidence="1">The sequence shown here is derived from an EMBL/GenBank/DDBJ whole genome shotgun (WGS) entry which is preliminary data.</text>
</comment>
<reference evidence="1 2" key="1">
    <citation type="journal article" date="2014" name="Nat. Genet.">
        <title>Genome sequence of the hot pepper provides insights into the evolution of pungency in Capsicum species.</title>
        <authorList>
            <person name="Kim S."/>
            <person name="Park M."/>
            <person name="Yeom S.I."/>
            <person name="Kim Y.M."/>
            <person name="Lee J.M."/>
            <person name="Lee H.A."/>
            <person name="Seo E."/>
            <person name="Choi J."/>
            <person name="Cheong K."/>
            <person name="Kim K.T."/>
            <person name="Jung K."/>
            <person name="Lee G.W."/>
            <person name="Oh S.K."/>
            <person name="Bae C."/>
            <person name="Kim S.B."/>
            <person name="Lee H.Y."/>
            <person name="Kim S.Y."/>
            <person name="Kim M.S."/>
            <person name="Kang B.C."/>
            <person name="Jo Y.D."/>
            <person name="Yang H.B."/>
            <person name="Jeong H.J."/>
            <person name="Kang W.H."/>
            <person name="Kwon J.K."/>
            <person name="Shin C."/>
            <person name="Lim J.Y."/>
            <person name="Park J.H."/>
            <person name="Huh J.H."/>
            <person name="Kim J.S."/>
            <person name="Kim B.D."/>
            <person name="Cohen O."/>
            <person name="Paran I."/>
            <person name="Suh M.C."/>
            <person name="Lee S.B."/>
            <person name="Kim Y.K."/>
            <person name="Shin Y."/>
            <person name="Noh S.J."/>
            <person name="Park J."/>
            <person name="Seo Y.S."/>
            <person name="Kwon S.Y."/>
            <person name="Kim H.A."/>
            <person name="Park J.M."/>
            <person name="Kim H.J."/>
            <person name="Choi S.B."/>
            <person name="Bosland P.W."/>
            <person name="Reeves G."/>
            <person name="Jo S.H."/>
            <person name="Lee B.W."/>
            <person name="Cho H.T."/>
            <person name="Choi H.S."/>
            <person name="Lee M.S."/>
            <person name="Yu Y."/>
            <person name="Do Choi Y."/>
            <person name="Park B.S."/>
            <person name="van Deynze A."/>
            <person name="Ashrafi H."/>
            <person name="Hill T."/>
            <person name="Kim W.T."/>
            <person name="Pai H.S."/>
            <person name="Ahn H.K."/>
            <person name="Yeam I."/>
            <person name="Giovannoni J.J."/>
            <person name="Rose J.K."/>
            <person name="Sorensen I."/>
            <person name="Lee S.J."/>
            <person name="Kim R.W."/>
            <person name="Choi I.Y."/>
            <person name="Choi B.S."/>
            <person name="Lim J.S."/>
            <person name="Lee Y.H."/>
            <person name="Choi D."/>
        </authorList>
    </citation>
    <scope>NUCLEOTIDE SEQUENCE [LARGE SCALE GENOMIC DNA]</scope>
    <source>
        <strain evidence="2">cv. CM334</strain>
    </source>
</reference>
<proteinExistence type="predicted"/>
<dbReference type="EMBL" id="AYRZ02000002">
    <property type="protein sequence ID" value="PHT92080.1"/>
    <property type="molecule type" value="Genomic_DNA"/>
</dbReference>
<dbReference type="AlphaFoldDB" id="A0A2G3AD11"/>
<reference evidence="1 2" key="2">
    <citation type="journal article" date="2017" name="Genome Biol.">
        <title>New reference genome sequences of hot pepper reveal the massive evolution of plant disease-resistance genes by retroduplication.</title>
        <authorList>
            <person name="Kim S."/>
            <person name="Park J."/>
            <person name="Yeom S.I."/>
            <person name="Kim Y.M."/>
            <person name="Seo E."/>
            <person name="Kim K.T."/>
            <person name="Kim M.S."/>
            <person name="Lee J.M."/>
            <person name="Cheong K."/>
            <person name="Shin H.S."/>
            <person name="Kim S.B."/>
            <person name="Han K."/>
            <person name="Lee J."/>
            <person name="Park M."/>
            <person name="Lee H.A."/>
            <person name="Lee H.Y."/>
            <person name="Lee Y."/>
            <person name="Oh S."/>
            <person name="Lee J.H."/>
            <person name="Choi E."/>
            <person name="Choi E."/>
            <person name="Lee S.E."/>
            <person name="Jeon J."/>
            <person name="Kim H."/>
            <person name="Choi G."/>
            <person name="Song H."/>
            <person name="Lee J."/>
            <person name="Lee S.C."/>
            <person name="Kwon J.K."/>
            <person name="Lee H.Y."/>
            <person name="Koo N."/>
            <person name="Hong Y."/>
            <person name="Kim R.W."/>
            <person name="Kang W.H."/>
            <person name="Huh J.H."/>
            <person name="Kang B.C."/>
            <person name="Yang T.J."/>
            <person name="Lee Y.H."/>
            <person name="Bennetzen J.L."/>
            <person name="Choi D."/>
        </authorList>
    </citation>
    <scope>NUCLEOTIDE SEQUENCE [LARGE SCALE GENOMIC DNA]</scope>
    <source>
        <strain evidence="2">cv. CM334</strain>
    </source>
</reference>
<dbReference type="Proteomes" id="UP000222542">
    <property type="component" value="Unassembled WGS sequence"/>
</dbReference>
<evidence type="ECO:0000313" key="2">
    <source>
        <dbReference type="Proteomes" id="UP000222542"/>
    </source>
</evidence>
<dbReference type="Gramene" id="PHT92080">
    <property type="protein sequence ID" value="PHT92080"/>
    <property type="gene ID" value="T459_07193"/>
</dbReference>
<name>A0A2G3AD11_CAPAN</name>
<sequence>MTGAETRSKATKNMVKKLDNQLQSCITTNDAKMKEMEKKIDLLVERLVLPKMEYLVGHPWDILQLKETGKAQGLCYRYGEKYTVGHQCKPKQISVMSTTVEFEEETLKTFNRDQPNAAENDGGFNMELQESEVMDKVISLHALSGTEVPNTLRLKGVAKK</sequence>
<gene>
    <name evidence="1" type="ORF">T459_07193</name>
</gene>
<protein>
    <submittedName>
        <fullName evidence="1">Uncharacterized protein</fullName>
    </submittedName>
</protein>
<accession>A0A2G3AD11</accession>
<keyword evidence="2" id="KW-1185">Reference proteome</keyword>